<organism evidence="2">
    <name type="scientific">bioreactor metagenome</name>
    <dbReference type="NCBI Taxonomy" id="1076179"/>
    <lineage>
        <taxon>unclassified sequences</taxon>
        <taxon>metagenomes</taxon>
        <taxon>ecological metagenomes</taxon>
    </lineage>
</organism>
<evidence type="ECO:0000313" key="2">
    <source>
        <dbReference type="EMBL" id="MPM96646.1"/>
    </source>
</evidence>
<sequence length="154" mass="16133">MVAGGGPPDLHDVRLGGEVFAPAAHHVNHHDGGLHGHGVFDALLHVVISCTGCGRHGLRPGKGRRGYGIDGTQFVLSLEEDAPDGGEPSGHPFGDLVRRGDGIPGEKVASRRNGAFDCSIVSLHEMDAGQNPVFKSHSYTSILYARAKSGQNTP</sequence>
<feature type="region of interest" description="Disordered" evidence="1">
    <location>
        <begin position="79"/>
        <end position="108"/>
    </location>
</feature>
<protein>
    <submittedName>
        <fullName evidence="2">Uncharacterized protein</fullName>
    </submittedName>
</protein>
<accession>A0A645E567</accession>
<gene>
    <name evidence="2" type="ORF">SDC9_143811</name>
</gene>
<evidence type="ECO:0000256" key="1">
    <source>
        <dbReference type="SAM" id="MobiDB-lite"/>
    </source>
</evidence>
<reference evidence="2" key="1">
    <citation type="submission" date="2019-08" db="EMBL/GenBank/DDBJ databases">
        <authorList>
            <person name="Kucharzyk K."/>
            <person name="Murdoch R.W."/>
            <person name="Higgins S."/>
            <person name="Loffler F."/>
        </authorList>
    </citation>
    <scope>NUCLEOTIDE SEQUENCE</scope>
</reference>
<comment type="caution">
    <text evidence="2">The sequence shown here is derived from an EMBL/GenBank/DDBJ whole genome shotgun (WGS) entry which is preliminary data.</text>
</comment>
<name>A0A645E567_9ZZZZ</name>
<proteinExistence type="predicted"/>
<dbReference type="AlphaFoldDB" id="A0A645E567"/>
<dbReference type="EMBL" id="VSSQ01043005">
    <property type="protein sequence ID" value="MPM96646.1"/>
    <property type="molecule type" value="Genomic_DNA"/>
</dbReference>